<evidence type="ECO:0000313" key="1">
    <source>
        <dbReference type="EMBL" id="KKN56944.1"/>
    </source>
</evidence>
<dbReference type="EMBL" id="LAZR01000826">
    <property type="protein sequence ID" value="KKN56944.1"/>
    <property type="molecule type" value="Genomic_DNA"/>
</dbReference>
<sequence length="88" mass="10180">MKENIGDKVLQEVSKNVENVMSYIDKEWGNVKPFNTDLTPPVDMLYLYDKLELPENQDIKQQLIMKYGMGAYVGLEKEALRNKEARGL</sequence>
<name>A0A0F9RQH8_9ZZZZ</name>
<protein>
    <submittedName>
        <fullName evidence="1">Uncharacterized protein</fullName>
    </submittedName>
</protein>
<accession>A0A0F9RQH8</accession>
<comment type="caution">
    <text evidence="1">The sequence shown here is derived from an EMBL/GenBank/DDBJ whole genome shotgun (WGS) entry which is preliminary data.</text>
</comment>
<reference evidence="1" key="1">
    <citation type="journal article" date="2015" name="Nature">
        <title>Complex archaea that bridge the gap between prokaryotes and eukaryotes.</title>
        <authorList>
            <person name="Spang A."/>
            <person name="Saw J.H."/>
            <person name="Jorgensen S.L."/>
            <person name="Zaremba-Niedzwiedzka K."/>
            <person name="Martijn J."/>
            <person name="Lind A.E."/>
            <person name="van Eijk R."/>
            <person name="Schleper C."/>
            <person name="Guy L."/>
            <person name="Ettema T.J."/>
        </authorList>
    </citation>
    <scope>NUCLEOTIDE SEQUENCE</scope>
</reference>
<gene>
    <name evidence="1" type="ORF">LCGC14_0567360</name>
</gene>
<organism evidence="1">
    <name type="scientific">marine sediment metagenome</name>
    <dbReference type="NCBI Taxonomy" id="412755"/>
    <lineage>
        <taxon>unclassified sequences</taxon>
        <taxon>metagenomes</taxon>
        <taxon>ecological metagenomes</taxon>
    </lineage>
</organism>
<proteinExistence type="predicted"/>
<dbReference type="AlphaFoldDB" id="A0A0F9RQH8"/>